<dbReference type="Proteomes" id="UP001217089">
    <property type="component" value="Unassembled WGS sequence"/>
</dbReference>
<evidence type="ECO:0000313" key="3">
    <source>
        <dbReference type="Proteomes" id="UP001217089"/>
    </source>
</evidence>
<protein>
    <recommendedName>
        <fullName evidence="1">Amidohydrolase 3 domain-containing protein</fullName>
    </recommendedName>
</protein>
<comment type="caution">
    <text evidence="2">The sequence shown here is derived from an EMBL/GenBank/DDBJ whole genome shotgun (WGS) entry which is preliminary data.</text>
</comment>
<proteinExistence type="predicted"/>
<dbReference type="PANTHER" id="PTHR22642">
    <property type="entry name" value="IMIDAZOLONEPROPIONASE"/>
    <property type="match status" value="1"/>
</dbReference>
<sequence length="322" mass="36705">MNGITSVCDARSFWQIDNHKTWEKAKNEGVLTVRTILDLWAYPNLEDTYQIQTLKSLYSNDPNSLLRMSQIKVYSDGIVPSTTAAVFDKYKHPLPVANLGDRGLNYFNEERLATYIKELQFFDGDKGFDFHIHAIGDRGISESLSAIKQNPDKHSRHRLTHLEIIHPHNITLFQKLGVIADFQVAGNFTLPDHKKEIAYQVGETKADFSFPVRSVLETGAVVTLSSDWDVSPVNPFIGLLHAIDRGDQSITIKDAIEMYTINAAYVMRQENKVGTLKKNYEADFIVIDRDVVKLGMSDTEYKKIKDTKVLMTFLRGKEIYHF</sequence>
<dbReference type="EMBL" id="JARBDR010000657">
    <property type="protein sequence ID" value="KAJ8308015.1"/>
    <property type="molecule type" value="Genomic_DNA"/>
</dbReference>
<evidence type="ECO:0000313" key="2">
    <source>
        <dbReference type="EMBL" id="KAJ8308015.1"/>
    </source>
</evidence>
<feature type="domain" description="Amidohydrolase 3" evidence="1">
    <location>
        <begin position="2"/>
        <end position="320"/>
    </location>
</feature>
<dbReference type="SUPFAM" id="SSF51556">
    <property type="entry name" value="Metallo-dependent hydrolases"/>
    <property type="match status" value="1"/>
</dbReference>
<accession>A0ABQ9ES66</accession>
<dbReference type="Pfam" id="PF07969">
    <property type="entry name" value="Amidohydro_3"/>
    <property type="match status" value="1"/>
</dbReference>
<dbReference type="Gene3D" id="3.20.20.140">
    <property type="entry name" value="Metal-dependent hydrolases"/>
    <property type="match status" value="1"/>
</dbReference>
<keyword evidence="3" id="KW-1185">Reference proteome</keyword>
<name>A0ABQ9ES66_TEGGR</name>
<dbReference type="PANTHER" id="PTHR22642:SF2">
    <property type="entry name" value="PROTEIN LONG AFTER FAR-RED 3"/>
    <property type="match status" value="1"/>
</dbReference>
<reference evidence="2 3" key="1">
    <citation type="submission" date="2022-12" db="EMBL/GenBank/DDBJ databases">
        <title>Chromosome-level genome of Tegillarca granosa.</title>
        <authorList>
            <person name="Kim J."/>
        </authorList>
    </citation>
    <scope>NUCLEOTIDE SEQUENCE [LARGE SCALE GENOMIC DNA]</scope>
    <source>
        <strain evidence="2">Teg-2019</strain>
        <tissue evidence="2">Adductor muscle</tissue>
    </source>
</reference>
<gene>
    <name evidence="2" type="ORF">KUTeg_012889</name>
</gene>
<evidence type="ECO:0000259" key="1">
    <source>
        <dbReference type="Pfam" id="PF07969"/>
    </source>
</evidence>
<organism evidence="2 3">
    <name type="scientific">Tegillarca granosa</name>
    <name type="common">Malaysian cockle</name>
    <name type="synonym">Anadara granosa</name>
    <dbReference type="NCBI Taxonomy" id="220873"/>
    <lineage>
        <taxon>Eukaryota</taxon>
        <taxon>Metazoa</taxon>
        <taxon>Spiralia</taxon>
        <taxon>Lophotrochozoa</taxon>
        <taxon>Mollusca</taxon>
        <taxon>Bivalvia</taxon>
        <taxon>Autobranchia</taxon>
        <taxon>Pteriomorphia</taxon>
        <taxon>Arcoida</taxon>
        <taxon>Arcoidea</taxon>
        <taxon>Arcidae</taxon>
        <taxon>Tegillarca</taxon>
    </lineage>
</organism>
<dbReference type="InterPro" id="IPR013108">
    <property type="entry name" value="Amidohydro_3"/>
</dbReference>
<dbReference type="InterPro" id="IPR032466">
    <property type="entry name" value="Metal_Hydrolase"/>
</dbReference>